<comment type="caution">
    <text evidence="6">The sequence shown here is derived from an EMBL/GenBank/DDBJ whole genome shotgun (WGS) entry which is preliminary data.</text>
</comment>
<dbReference type="CDD" id="cd01734">
    <property type="entry name" value="YlxS_C"/>
    <property type="match status" value="1"/>
</dbReference>
<evidence type="ECO:0000313" key="7">
    <source>
        <dbReference type="Proteomes" id="UP000703590"/>
    </source>
</evidence>
<comment type="similarity">
    <text evidence="3">Belongs to the RimP family.</text>
</comment>
<dbReference type="InterPro" id="IPR036847">
    <property type="entry name" value="RimP_C_sf"/>
</dbReference>
<evidence type="ECO:0000259" key="4">
    <source>
        <dbReference type="Pfam" id="PF02576"/>
    </source>
</evidence>
<dbReference type="RefSeq" id="WP_205457893.1">
    <property type="nucleotide sequence ID" value="NZ_JAFHKK010000002.1"/>
</dbReference>
<feature type="domain" description="Ribosome maturation factor RimP N-terminal" evidence="4">
    <location>
        <begin position="7"/>
        <end position="77"/>
    </location>
</feature>
<dbReference type="HAMAP" id="MF_01077">
    <property type="entry name" value="RimP"/>
    <property type="match status" value="1"/>
</dbReference>
<evidence type="ECO:0000256" key="3">
    <source>
        <dbReference type="HAMAP-Rule" id="MF_01077"/>
    </source>
</evidence>
<comment type="function">
    <text evidence="3">Required for maturation of 30S ribosomal subunits.</text>
</comment>
<dbReference type="SUPFAM" id="SSF74942">
    <property type="entry name" value="YhbC-like, C-terminal domain"/>
    <property type="match status" value="1"/>
</dbReference>
<accession>A0ABS2WPH2</accession>
<gene>
    <name evidence="3" type="primary">rimP</name>
    <name evidence="6" type="ORF">JWV37_01550</name>
</gene>
<proteinExistence type="inferred from homology"/>
<dbReference type="Gene3D" id="2.30.30.180">
    <property type="entry name" value="Ribosome maturation factor RimP, C-terminal domain"/>
    <property type="match status" value="1"/>
</dbReference>
<dbReference type="EMBL" id="JAFHKK010000002">
    <property type="protein sequence ID" value="MBN2963455.1"/>
    <property type="molecule type" value="Genomic_DNA"/>
</dbReference>
<keyword evidence="1 3" id="KW-0963">Cytoplasm</keyword>
<dbReference type="InterPro" id="IPR028989">
    <property type="entry name" value="RimP_N"/>
</dbReference>
<dbReference type="InterPro" id="IPR028998">
    <property type="entry name" value="RimP_C"/>
</dbReference>
<reference evidence="6" key="1">
    <citation type="submission" date="2021-02" db="EMBL/GenBank/DDBJ databases">
        <title>Sulfurospirillum tamanensis sp. nov.</title>
        <authorList>
            <person name="Frolova A."/>
            <person name="Merkel A."/>
            <person name="Slobodkin A."/>
        </authorList>
    </citation>
    <scope>NUCLEOTIDE SEQUENCE</scope>
    <source>
        <strain evidence="6">T05b</strain>
    </source>
</reference>
<dbReference type="PANTHER" id="PTHR33867:SF1">
    <property type="entry name" value="RIBOSOME MATURATION FACTOR RIMP"/>
    <property type="match status" value="1"/>
</dbReference>
<evidence type="ECO:0000256" key="1">
    <source>
        <dbReference type="ARBA" id="ARBA00022490"/>
    </source>
</evidence>
<dbReference type="SUPFAM" id="SSF75420">
    <property type="entry name" value="YhbC-like, N-terminal domain"/>
    <property type="match status" value="1"/>
</dbReference>
<evidence type="ECO:0000256" key="2">
    <source>
        <dbReference type="ARBA" id="ARBA00022517"/>
    </source>
</evidence>
<dbReference type="Gene3D" id="3.30.300.70">
    <property type="entry name" value="RimP-like superfamily, N-terminal"/>
    <property type="match status" value="1"/>
</dbReference>
<dbReference type="Pfam" id="PF17384">
    <property type="entry name" value="DUF150_C"/>
    <property type="match status" value="1"/>
</dbReference>
<keyword evidence="7" id="KW-1185">Reference proteome</keyword>
<dbReference type="InterPro" id="IPR035956">
    <property type="entry name" value="RimP_N_sf"/>
</dbReference>
<feature type="domain" description="Ribosome maturation factor RimP C-terminal" evidence="5">
    <location>
        <begin position="80"/>
        <end position="141"/>
    </location>
</feature>
<sequence>MNETRLKALLQDAGVELYDTETTMDAGRKIFRVYITCKEGVTLEMCSKVTHILSPVLDLEPPVSGQYYLEVSSPGLERKLTKPSHYARSIGEMVKIKTFEKESLEGKLVDVSDTTIRLELPEATQEIAFSEISKARTFVVW</sequence>
<comment type="subcellular location">
    <subcellularLocation>
        <location evidence="3">Cytoplasm</location>
    </subcellularLocation>
</comment>
<dbReference type="Proteomes" id="UP000703590">
    <property type="component" value="Unassembled WGS sequence"/>
</dbReference>
<name>A0ABS2WPH2_9BACT</name>
<protein>
    <recommendedName>
        <fullName evidence="3">Ribosome maturation factor RimP</fullName>
    </recommendedName>
</protein>
<evidence type="ECO:0000259" key="5">
    <source>
        <dbReference type="Pfam" id="PF17384"/>
    </source>
</evidence>
<dbReference type="Pfam" id="PF02576">
    <property type="entry name" value="RimP_N"/>
    <property type="match status" value="1"/>
</dbReference>
<reference evidence="6" key="2">
    <citation type="submission" date="2021-02" db="EMBL/GenBank/DDBJ databases">
        <authorList>
            <person name="Merkel A.Y."/>
        </authorList>
    </citation>
    <scope>NUCLEOTIDE SEQUENCE</scope>
    <source>
        <strain evidence="6">T05b</strain>
    </source>
</reference>
<dbReference type="PANTHER" id="PTHR33867">
    <property type="entry name" value="RIBOSOME MATURATION FACTOR RIMP"/>
    <property type="match status" value="1"/>
</dbReference>
<evidence type="ECO:0000313" key="6">
    <source>
        <dbReference type="EMBL" id="MBN2963455.1"/>
    </source>
</evidence>
<keyword evidence="2 3" id="KW-0690">Ribosome biogenesis</keyword>
<organism evidence="6 7">
    <name type="scientific">Sulfurospirillum tamanense</name>
    <dbReference type="NCBI Taxonomy" id="2813362"/>
    <lineage>
        <taxon>Bacteria</taxon>
        <taxon>Pseudomonadati</taxon>
        <taxon>Campylobacterota</taxon>
        <taxon>Epsilonproteobacteria</taxon>
        <taxon>Campylobacterales</taxon>
        <taxon>Sulfurospirillaceae</taxon>
        <taxon>Sulfurospirillum</taxon>
    </lineage>
</organism>
<dbReference type="InterPro" id="IPR003728">
    <property type="entry name" value="Ribosome_maturation_RimP"/>
</dbReference>